<keyword evidence="14" id="KW-1185">Reference proteome</keyword>
<name>A0A7G2CQJ6_9TRYP</name>
<comment type="similarity">
    <text evidence="2">Belongs to the MAPRE family.</text>
</comment>
<evidence type="ECO:0000313" key="14">
    <source>
        <dbReference type="Proteomes" id="UP000515908"/>
    </source>
</evidence>
<dbReference type="GO" id="GO:0051301">
    <property type="term" value="P:cell division"/>
    <property type="evidence" value="ECO:0007669"/>
    <property type="project" value="UniProtKB-KW"/>
</dbReference>
<dbReference type="Proteomes" id="UP000515908">
    <property type="component" value="Chromosome 20"/>
</dbReference>
<evidence type="ECO:0000259" key="11">
    <source>
        <dbReference type="PROSITE" id="PS50021"/>
    </source>
</evidence>
<dbReference type="PANTHER" id="PTHR10623">
    <property type="entry name" value="MICROTUBULE-ASSOCIATED PROTEIN RP/EB FAMILY MEMBER"/>
    <property type="match status" value="1"/>
</dbReference>
<feature type="domain" description="EB1 C-terminal" evidence="12">
    <location>
        <begin position="249"/>
        <end position="323"/>
    </location>
</feature>
<dbReference type="PROSITE" id="PS50021">
    <property type="entry name" value="CH"/>
    <property type="match status" value="1"/>
</dbReference>
<keyword evidence="6" id="KW-0498">Mitosis</keyword>
<reference evidence="13 14" key="1">
    <citation type="submission" date="2020-08" db="EMBL/GenBank/DDBJ databases">
        <authorList>
            <person name="Newling K."/>
            <person name="Davey J."/>
            <person name="Forrester S."/>
        </authorList>
    </citation>
    <scope>NUCLEOTIDE SEQUENCE [LARGE SCALE GENOMIC DNA]</scope>
    <source>
        <strain evidence="14">Crithidia deanei Carvalho (ATCC PRA-265)</strain>
    </source>
</reference>
<dbReference type="Gene3D" id="1.20.5.1430">
    <property type="match status" value="1"/>
</dbReference>
<feature type="domain" description="Calponin-homology (CH)" evidence="11">
    <location>
        <begin position="12"/>
        <end position="131"/>
    </location>
</feature>
<dbReference type="Gene3D" id="1.10.418.10">
    <property type="entry name" value="Calponin-like domain"/>
    <property type="match status" value="1"/>
</dbReference>
<keyword evidence="3" id="KW-0963">Cytoplasm</keyword>
<dbReference type="SUPFAM" id="SSF47576">
    <property type="entry name" value="Calponin-homology domain, CH-domain"/>
    <property type="match status" value="1"/>
</dbReference>
<evidence type="ECO:0000256" key="8">
    <source>
        <dbReference type="ARBA" id="ARBA00023306"/>
    </source>
</evidence>
<dbReference type="InterPro" id="IPR036872">
    <property type="entry name" value="CH_dom_sf"/>
</dbReference>
<dbReference type="EMBL" id="LR877164">
    <property type="protein sequence ID" value="CAD2221261.1"/>
    <property type="molecule type" value="Genomic_DNA"/>
</dbReference>
<dbReference type="Pfam" id="PF03271">
    <property type="entry name" value="EB1"/>
    <property type="match status" value="1"/>
</dbReference>
<keyword evidence="7" id="KW-0206">Cytoskeleton</keyword>
<dbReference type="InterPro" id="IPR036133">
    <property type="entry name" value="EB1_C_sf"/>
</dbReference>
<sequence length="323" mass="35024">MLQELEVVPSVALSRADLIQWVNTKTPQTAPNGNNVPPIRKVEQLCSGVNYVLILATVLPVTYAPLSSSTRVKVPANHEFESVANYKLVQDALHRNGVLKPDVLVNEQAKLLKGNFQSNLALLQWFHGFCEALEESGLEPGQGRRQMEGSAREDTDELADSRSKKRPPTPKRTSTGTAKMRSSSAGSARAGTTRGRSDDPPAARPTVRSRSGTLNNTTTTTTTTSAAKAPRSATPTTRTKTLTRAHSATVGGRGSSPVMAPSAKKETSEDVSRLLLEKQFYYDKLRMIENLVLPVATKETVTAEEQALVSLARSVRDVLYANN</sequence>
<dbReference type="InterPro" id="IPR027328">
    <property type="entry name" value="MAPRE"/>
</dbReference>
<dbReference type="GO" id="GO:0008017">
    <property type="term" value="F:microtubule binding"/>
    <property type="evidence" value="ECO:0007669"/>
    <property type="project" value="InterPro"/>
</dbReference>
<feature type="compositionally biased region" description="Low complexity" evidence="10">
    <location>
        <begin position="181"/>
        <end position="194"/>
    </location>
</feature>
<keyword evidence="5 9" id="KW-0493">Microtubule</keyword>
<evidence type="ECO:0000256" key="4">
    <source>
        <dbReference type="ARBA" id="ARBA00022618"/>
    </source>
</evidence>
<keyword evidence="4" id="KW-0132">Cell division</keyword>
<proteinExistence type="inferred from homology"/>
<dbReference type="GO" id="GO:0005874">
    <property type="term" value="C:microtubule"/>
    <property type="evidence" value="ECO:0007669"/>
    <property type="project" value="UniProtKB-KW"/>
</dbReference>
<evidence type="ECO:0000256" key="10">
    <source>
        <dbReference type="SAM" id="MobiDB-lite"/>
    </source>
</evidence>
<dbReference type="InterPro" id="IPR001715">
    <property type="entry name" value="CH_dom"/>
</dbReference>
<evidence type="ECO:0000256" key="2">
    <source>
        <dbReference type="ARBA" id="ARBA00010729"/>
    </source>
</evidence>
<gene>
    <name evidence="13" type="ORF">ADEAN_000879300</name>
</gene>
<keyword evidence="8" id="KW-0131">Cell cycle</keyword>
<comment type="subcellular location">
    <subcellularLocation>
        <location evidence="1">Cytoplasm</location>
        <location evidence="1">Cytoskeleton</location>
    </subcellularLocation>
</comment>
<organism evidence="13 14">
    <name type="scientific">Angomonas deanei</name>
    <dbReference type="NCBI Taxonomy" id="59799"/>
    <lineage>
        <taxon>Eukaryota</taxon>
        <taxon>Discoba</taxon>
        <taxon>Euglenozoa</taxon>
        <taxon>Kinetoplastea</taxon>
        <taxon>Metakinetoplastina</taxon>
        <taxon>Trypanosomatida</taxon>
        <taxon>Trypanosomatidae</taxon>
        <taxon>Strigomonadinae</taxon>
        <taxon>Angomonas</taxon>
    </lineage>
</organism>
<dbReference type="AlphaFoldDB" id="A0A7G2CQJ6"/>
<evidence type="ECO:0000256" key="1">
    <source>
        <dbReference type="ARBA" id="ARBA00004245"/>
    </source>
</evidence>
<dbReference type="VEuPathDB" id="TriTrypDB:ADEAN_000879300"/>
<evidence type="ECO:0000256" key="9">
    <source>
        <dbReference type="PROSITE-ProRule" id="PRU00576"/>
    </source>
</evidence>
<dbReference type="InterPro" id="IPR004953">
    <property type="entry name" value="EB1_C"/>
</dbReference>
<evidence type="ECO:0000259" key="12">
    <source>
        <dbReference type="PROSITE" id="PS51230"/>
    </source>
</evidence>
<feature type="region of interest" description="Disordered" evidence="10">
    <location>
        <begin position="137"/>
        <end position="239"/>
    </location>
</feature>
<dbReference type="SUPFAM" id="SSF140612">
    <property type="entry name" value="EB1 dimerisation domain-like"/>
    <property type="match status" value="1"/>
</dbReference>
<evidence type="ECO:0000256" key="3">
    <source>
        <dbReference type="ARBA" id="ARBA00022490"/>
    </source>
</evidence>
<accession>A0A7G2CQJ6</accession>
<dbReference type="PROSITE" id="PS51230">
    <property type="entry name" value="EB1_C"/>
    <property type="match status" value="1"/>
</dbReference>
<protein>
    <submittedName>
        <fullName evidence="13">EB1-like C-terminal motif containing protein, putative</fullName>
    </submittedName>
</protein>
<feature type="compositionally biased region" description="Low complexity" evidence="10">
    <location>
        <begin position="213"/>
        <end position="239"/>
    </location>
</feature>
<evidence type="ECO:0000313" key="13">
    <source>
        <dbReference type="EMBL" id="CAD2221261.1"/>
    </source>
</evidence>
<evidence type="ECO:0000256" key="6">
    <source>
        <dbReference type="ARBA" id="ARBA00022776"/>
    </source>
</evidence>
<evidence type="ECO:0000256" key="5">
    <source>
        <dbReference type="ARBA" id="ARBA00022701"/>
    </source>
</evidence>
<evidence type="ECO:0000256" key="7">
    <source>
        <dbReference type="ARBA" id="ARBA00023212"/>
    </source>
</evidence>